<name>A0A415N639_9FIRM</name>
<evidence type="ECO:0000313" key="3">
    <source>
        <dbReference type="Proteomes" id="UP000283325"/>
    </source>
</evidence>
<accession>A0A415N639</accession>
<dbReference type="EMBL" id="QRPD01000001">
    <property type="protein sequence ID" value="RHL90839.1"/>
    <property type="molecule type" value="Genomic_DNA"/>
</dbReference>
<feature type="compositionally biased region" description="Basic and acidic residues" evidence="1">
    <location>
        <begin position="17"/>
        <end position="29"/>
    </location>
</feature>
<comment type="caution">
    <text evidence="2">The sequence shown here is derived from an EMBL/GenBank/DDBJ whole genome shotgun (WGS) entry which is preliminary data.</text>
</comment>
<reference evidence="2 3" key="1">
    <citation type="submission" date="2018-08" db="EMBL/GenBank/DDBJ databases">
        <title>A genome reference for cultivated species of the human gut microbiota.</title>
        <authorList>
            <person name="Zou Y."/>
            <person name="Xue W."/>
            <person name="Luo G."/>
        </authorList>
    </citation>
    <scope>NUCLEOTIDE SEQUENCE [LARGE SCALE GENOMIC DNA]</scope>
    <source>
        <strain evidence="2 3">AF36-1BH</strain>
    </source>
</reference>
<feature type="region of interest" description="Disordered" evidence="1">
    <location>
        <begin position="1"/>
        <end position="32"/>
    </location>
</feature>
<dbReference type="AlphaFoldDB" id="A0A415N639"/>
<protein>
    <submittedName>
        <fullName evidence="2">Uncharacterized protein</fullName>
    </submittedName>
</protein>
<evidence type="ECO:0000256" key="1">
    <source>
        <dbReference type="SAM" id="MobiDB-lite"/>
    </source>
</evidence>
<dbReference type="Proteomes" id="UP000283325">
    <property type="component" value="Unassembled WGS sequence"/>
</dbReference>
<proteinExistence type="predicted"/>
<organism evidence="2 3">
    <name type="scientific">Dorea formicigenerans</name>
    <dbReference type="NCBI Taxonomy" id="39486"/>
    <lineage>
        <taxon>Bacteria</taxon>
        <taxon>Bacillati</taxon>
        <taxon>Bacillota</taxon>
        <taxon>Clostridia</taxon>
        <taxon>Lachnospirales</taxon>
        <taxon>Lachnospiraceae</taxon>
        <taxon>Dorea</taxon>
    </lineage>
</organism>
<feature type="region of interest" description="Disordered" evidence="1">
    <location>
        <begin position="47"/>
        <end position="79"/>
    </location>
</feature>
<sequence length="79" mass="8902">MHISKDQRLDAISGRDQMAEKPPTEEASRRFRTPACYSILGYLARQKAKRNDIDTGEEIGRGAGSENRERTEEGIPPEL</sequence>
<gene>
    <name evidence="2" type="ORF">DWZ98_01625</name>
</gene>
<dbReference type="RefSeq" id="WP_118426866.1">
    <property type="nucleotide sequence ID" value="NZ_QRPD01000001.1"/>
</dbReference>
<evidence type="ECO:0000313" key="2">
    <source>
        <dbReference type="EMBL" id="RHL90839.1"/>
    </source>
</evidence>